<evidence type="ECO:0000313" key="3">
    <source>
        <dbReference type="EMBL" id="KAG1903085.1"/>
    </source>
</evidence>
<evidence type="ECO:0000313" key="2">
    <source>
        <dbReference type="EMBL" id="KAG1900765.1"/>
    </source>
</evidence>
<dbReference type="AlphaFoldDB" id="A0AAD4EB82"/>
<comment type="caution">
    <text evidence="3">The sequence shown here is derived from an EMBL/GenBank/DDBJ whole genome shotgun (WGS) entry which is preliminary data.</text>
</comment>
<name>A0AAD4EB82_9AGAM</name>
<evidence type="ECO:0000313" key="4">
    <source>
        <dbReference type="Proteomes" id="UP001195769"/>
    </source>
</evidence>
<feature type="region of interest" description="Disordered" evidence="1">
    <location>
        <begin position="1"/>
        <end position="46"/>
    </location>
</feature>
<organism evidence="3 4">
    <name type="scientific">Suillus fuscotomentosus</name>
    <dbReference type="NCBI Taxonomy" id="1912939"/>
    <lineage>
        <taxon>Eukaryota</taxon>
        <taxon>Fungi</taxon>
        <taxon>Dikarya</taxon>
        <taxon>Basidiomycota</taxon>
        <taxon>Agaricomycotina</taxon>
        <taxon>Agaricomycetes</taxon>
        <taxon>Agaricomycetidae</taxon>
        <taxon>Boletales</taxon>
        <taxon>Suillineae</taxon>
        <taxon>Suillaceae</taxon>
        <taxon>Suillus</taxon>
    </lineage>
</organism>
<feature type="compositionally biased region" description="Low complexity" evidence="1">
    <location>
        <begin position="7"/>
        <end position="25"/>
    </location>
</feature>
<dbReference type="RefSeq" id="XP_041228660.1">
    <property type="nucleotide sequence ID" value="XM_041366587.1"/>
</dbReference>
<dbReference type="Proteomes" id="UP001195769">
    <property type="component" value="Unassembled WGS sequence"/>
</dbReference>
<proteinExistence type="predicted"/>
<gene>
    <name evidence="3" type="ORF">F5891DRAFT_1185727</name>
    <name evidence="2" type="ORF">F5891DRAFT_1278022</name>
</gene>
<protein>
    <submittedName>
        <fullName evidence="3">Uncharacterized protein</fullName>
    </submittedName>
</protein>
<keyword evidence="4" id="KW-1185">Reference proteome</keyword>
<feature type="compositionally biased region" description="Polar residues" evidence="1">
    <location>
        <begin position="29"/>
        <end position="46"/>
    </location>
</feature>
<accession>A0AAD4EB82</accession>
<dbReference type="EMBL" id="JABBWK010000014">
    <property type="protein sequence ID" value="KAG1903085.1"/>
    <property type="molecule type" value="Genomic_DNA"/>
</dbReference>
<evidence type="ECO:0000256" key="1">
    <source>
        <dbReference type="SAM" id="MobiDB-lite"/>
    </source>
</evidence>
<dbReference type="EMBL" id="JABBWK010000025">
    <property type="protein sequence ID" value="KAG1900765.1"/>
    <property type="molecule type" value="Genomic_DNA"/>
</dbReference>
<reference evidence="3" key="1">
    <citation type="journal article" date="2020" name="New Phytol.">
        <title>Comparative genomics reveals dynamic genome evolution in host specialist ectomycorrhizal fungi.</title>
        <authorList>
            <person name="Lofgren L.A."/>
            <person name="Nguyen N.H."/>
            <person name="Vilgalys R."/>
            <person name="Ruytinx J."/>
            <person name="Liao H.L."/>
            <person name="Branco S."/>
            <person name="Kuo A."/>
            <person name="LaButti K."/>
            <person name="Lipzen A."/>
            <person name="Andreopoulos W."/>
            <person name="Pangilinan J."/>
            <person name="Riley R."/>
            <person name="Hundley H."/>
            <person name="Na H."/>
            <person name="Barry K."/>
            <person name="Grigoriev I.V."/>
            <person name="Stajich J.E."/>
            <person name="Kennedy P.G."/>
        </authorList>
    </citation>
    <scope>NUCLEOTIDE SEQUENCE</scope>
    <source>
        <strain evidence="3">FC203</strain>
    </source>
</reference>
<dbReference type="GeneID" id="64660885"/>
<sequence>MAPHLHTSSASKSTTTGGQTGSGRTTRSEITNTEKTVNSPFAGSSSEAEAVRITNLDPQIHTADIAPFAKFALEEKVRELANRSGFQPDVIRVVYKHSRTFKQAENITESMRAAAVKCAVAKIKRVMLYGTEDGGEDEGIDEDKE</sequence>